<evidence type="ECO:0000256" key="3">
    <source>
        <dbReference type="ARBA" id="ARBA00022723"/>
    </source>
</evidence>
<keyword evidence="2 10" id="KW-0436">Ligase</keyword>
<keyword evidence="5" id="KW-0862">Zinc</keyword>
<keyword evidence="6" id="KW-0067">ATP-binding</keyword>
<gene>
    <name evidence="10" type="ORF">MNBD_NITROSPINAE04-2088</name>
</gene>
<accession>A0A3B1CMU9</accession>
<dbReference type="CDD" id="cd01995">
    <property type="entry name" value="QueC-like"/>
    <property type="match status" value="1"/>
</dbReference>
<evidence type="ECO:0000256" key="1">
    <source>
        <dbReference type="ARBA" id="ARBA00005061"/>
    </source>
</evidence>
<sequence>MSDIGRAGRCVVLLSGGLDSATTLAIAIEKGYEAHTLSFDYGQRHRIELNRAEKISAFFNAASHKIVTVDLKSFGGSALTDDIAVPKADHGSDVAEGIPITYVPARNTVFLSLALGFAETLHTGDIFIGVNALDYSGYPDCRPEYINAYQKMANLATKESVEGRVKVTIHTPLINMTKKEIVEAGALLSTPFELTLSCYDPGPEGAPCGQCDSCRLRFKGFEEAGIKDPAIEPR</sequence>
<comment type="pathway">
    <text evidence="1">Purine metabolism; 7-cyano-7-deazaguanine biosynthesis.</text>
</comment>
<comment type="similarity">
    <text evidence="7">Belongs to the QueC family.</text>
</comment>
<dbReference type="Pfam" id="PF06508">
    <property type="entry name" value="QueC"/>
    <property type="match status" value="1"/>
</dbReference>
<evidence type="ECO:0000256" key="4">
    <source>
        <dbReference type="ARBA" id="ARBA00022741"/>
    </source>
</evidence>
<protein>
    <recommendedName>
        <fullName evidence="8">7-cyano-7-deazaguanine synthase</fullName>
        <ecNumber evidence="8">6.3.4.20</ecNumber>
    </recommendedName>
</protein>
<evidence type="ECO:0000256" key="7">
    <source>
        <dbReference type="ARBA" id="ARBA00037993"/>
    </source>
</evidence>
<name>A0A3B1CMU9_9ZZZZ</name>
<dbReference type="SUPFAM" id="SSF52402">
    <property type="entry name" value="Adenine nucleotide alpha hydrolases-like"/>
    <property type="match status" value="1"/>
</dbReference>
<dbReference type="NCBIfam" id="TIGR00364">
    <property type="entry name" value="7-cyano-7-deazaguanine synthase QueC"/>
    <property type="match status" value="1"/>
</dbReference>
<dbReference type="PIRSF" id="PIRSF006293">
    <property type="entry name" value="ExsB"/>
    <property type="match status" value="1"/>
</dbReference>
<evidence type="ECO:0000256" key="8">
    <source>
        <dbReference type="ARBA" id="ARBA00039149"/>
    </source>
</evidence>
<dbReference type="PANTHER" id="PTHR42914:SF1">
    <property type="entry name" value="7-CYANO-7-DEAZAGUANINE SYNTHASE"/>
    <property type="match status" value="1"/>
</dbReference>
<dbReference type="GO" id="GO:0005524">
    <property type="term" value="F:ATP binding"/>
    <property type="evidence" value="ECO:0007669"/>
    <property type="project" value="UniProtKB-KW"/>
</dbReference>
<dbReference type="InterPro" id="IPR014729">
    <property type="entry name" value="Rossmann-like_a/b/a_fold"/>
</dbReference>
<dbReference type="AlphaFoldDB" id="A0A3B1CMU9"/>
<evidence type="ECO:0000313" key="10">
    <source>
        <dbReference type="EMBL" id="VAX26033.1"/>
    </source>
</evidence>
<dbReference type="PANTHER" id="PTHR42914">
    <property type="entry name" value="7-CYANO-7-DEAZAGUANINE SYNTHASE"/>
    <property type="match status" value="1"/>
</dbReference>
<evidence type="ECO:0000256" key="5">
    <source>
        <dbReference type="ARBA" id="ARBA00022833"/>
    </source>
</evidence>
<dbReference type="EC" id="6.3.4.20" evidence="8"/>
<evidence type="ECO:0000256" key="9">
    <source>
        <dbReference type="ARBA" id="ARBA00047890"/>
    </source>
</evidence>
<proteinExistence type="inferred from homology"/>
<evidence type="ECO:0000256" key="6">
    <source>
        <dbReference type="ARBA" id="ARBA00022840"/>
    </source>
</evidence>
<organism evidence="10">
    <name type="scientific">hydrothermal vent metagenome</name>
    <dbReference type="NCBI Taxonomy" id="652676"/>
    <lineage>
        <taxon>unclassified sequences</taxon>
        <taxon>metagenomes</taxon>
        <taxon>ecological metagenomes</taxon>
    </lineage>
</organism>
<dbReference type="InterPro" id="IPR018317">
    <property type="entry name" value="QueC"/>
</dbReference>
<keyword evidence="4" id="KW-0547">Nucleotide-binding</keyword>
<dbReference type="GO" id="GO:0046872">
    <property type="term" value="F:metal ion binding"/>
    <property type="evidence" value="ECO:0007669"/>
    <property type="project" value="UniProtKB-KW"/>
</dbReference>
<dbReference type="Gene3D" id="3.40.50.620">
    <property type="entry name" value="HUPs"/>
    <property type="match status" value="1"/>
</dbReference>
<reference evidence="10" key="1">
    <citation type="submission" date="2018-06" db="EMBL/GenBank/DDBJ databases">
        <authorList>
            <person name="Zhirakovskaya E."/>
        </authorList>
    </citation>
    <scope>NUCLEOTIDE SEQUENCE</scope>
</reference>
<comment type="catalytic activity">
    <reaction evidence="9">
        <text>7-carboxy-7-carbaguanine + NH4(+) + 2 ATP = 7-cyano-7-carbaguanine + 2 AMP + 2 diphosphate + 2 H(+)</text>
        <dbReference type="Rhea" id="RHEA:27982"/>
        <dbReference type="ChEBI" id="CHEBI:15378"/>
        <dbReference type="ChEBI" id="CHEBI:28938"/>
        <dbReference type="ChEBI" id="CHEBI:30616"/>
        <dbReference type="ChEBI" id="CHEBI:33019"/>
        <dbReference type="ChEBI" id="CHEBI:45075"/>
        <dbReference type="ChEBI" id="CHEBI:61036"/>
        <dbReference type="ChEBI" id="CHEBI:456215"/>
        <dbReference type="EC" id="6.3.4.20"/>
    </reaction>
</comment>
<keyword evidence="3" id="KW-0479">Metal-binding</keyword>
<evidence type="ECO:0000256" key="2">
    <source>
        <dbReference type="ARBA" id="ARBA00022598"/>
    </source>
</evidence>
<dbReference type="EMBL" id="UOGA01000323">
    <property type="protein sequence ID" value="VAX26033.1"/>
    <property type="molecule type" value="Genomic_DNA"/>
</dbReference>
<dbReference type="GO" id="GO:0016874">
    <property type="term" value="F:ligase activity"/>
    <property type="evidence" value="ECO:0007669"/>
    <property type="project" value="UniProtKB-KW"/>
</dbReference>
<dbReference type="HAMAP" id="MF_01633">
    <property type="entry name" value="QueC"/>
    <property type="match status" value="1"/>
</dbReference>